<reference evidence="1" key="1">
    <citation type="journal article" date="2023" name="Mol. Phylogenet. Evol.">
        <title>Genome-scale phylogeny and comparative genomics of the fungal order Sordariales.</title>
        <authorList>
            <person name="Hensen N."/>
            <person name="Bonometti L."/>
            <person name="Westerberg I."/>
            <person name="Brannstrom I.O."/>
            <person name="Guillou S."/>
            <person name="Cros-Aarteil S."/>
            <person name="Calhoun S."/>
            <person name="Haridas S."/>
            <person name="Kuo A."/>
            <person name="Mondo S."/>
            <person name="Pangilinan J."/>
            <person name="Riley R."/>
            <person name="LaButti K."/>
            <person name="Andreopoulos B."/>
            <person name="Lipzen A."/>
            <person name="Chen C."/>
            <person name="Yan M."/>
            <person name="Daum C."/>
            <person name="Ng V."/>
            <person name="Clum A."/>
            <person name="Steindorff A."/>
            <person name="Ohm R.A."/>
            <person name="Martin F."/>
            <person name="Silar P."/>
            <person name="Natvig D.O."/>
            <person name="Lalanne C."/>
            <person name="Gautier V."/>
            <person name="Ament-Velasquez S.L."/>
            <person name="Kruys A."/>
            <person name="Hutchinson M.I."/>
            <person name="Powell A.J."/>
            <person name="Barry K."/>
            <person name="Miller A.N."/>
            <person name="Grigoriev I.V."/>
            <person name="Debuchy R."/>
            <person name="Gladieux P."/>
            <person name="Hiltunen Thoren M."/>
            <person name="Johannesson H."/>
        </authorList>
    </citation>
    <scope>NUCLEOTIDE SEQUENCE</scope>
    <source>
        <strain evidence="1">CBS 118394</strain>
    </source>
</reference>
<accession>A0AAE0IJ93</accession>
<sequence length="179" mass="19064">MCCGETTHSNTMNEPPRVGARVDFFSPRHGCHLGNLLFLNPSTPTSARATHVRYNPTNPTEGVAAVATDENVLVSIQLVHPPFLHHINPGMESKIPPAHSLTGDLTKSVHDSGLLQQFTLPVQPTSSESQWTNMGGSLLLNVGGDGIIGRRVSMTKEGEMLADGIVGFNSAFLSVPASL</sequence>
<name>A0AAE0IJ93_9PEZI</name>
<dbReference type="AlphaFoldDB" id="A0AAE0IJ93"/>
<proteinExistence type="predicted"/>
<evidence type="ECO:0000313" key="2">
    <source>
        <dbReference type="Proteomes" id="UP001283341"/>
    </source>
</evidence>
<reference evidence="1" key="2">
    <citation type="submission" date="2023-06" db="EMBL/GenBank/DDBJ databases">
        <authorList>
            <consortium name="Lawrence Berkeley National Laboratory"/>
            <person name="Haridas S."/>
            <person name="Hensen N."/>
            <person name="Bonometti L."/>
            <person name="Westerberg I."/>
            <person name="Brannstrom I.O."/>
            <person name="Guillou S."/>
            <person name="Cros-Aarteil S."/>
            <person name="Calhoun S."/>
            <person name="Kuo A."/>
            <person name="Mondo S."/>
            <person name="Pangilinan J."/>
            <person name="Riley R."/>
            <person name="Labutti K."/>
            <person name="Andreopoulos B."/>
            <person name="Lipzen A."/>
            <person name="Chen C."/>
            <person name="Yanf M."/>
            <person name="Daum C."/>
            <person name="Ng V."/>
            <person name="Clum A."/>
            <person name="Steindorff A."/>
            <person name="Ohm R."/>
            <person name="Martin F."/>
            <person name="Silar P."/>
            <person name="Natvig D."/>
            <person name="Lalanne C."/>
            <person name="Gautier V."/>
            <person name="Ament-Velasquez S.L."/>
            <person name="Kruys A."/>
            <person name="Hutchinson M.I."/>
            <person name="Powell A.J."/>
            <person name="Barry K."/>
            <person name="Miller A.N."/>
            <person name="Grigoriev I.V."/>
            <person name="Debuchy R."/>
            <person name="Gladieux P."/>
            <person name="Thoren M.H."/>
            <person name="Johannesson H."/>
        </authorList>
    </citation>
    <scope>NUCLEOTIDE SEQUENCE</scope>
    <source>
        <strain evidence="1">CBS 118394</strain>
    </source>
</reference>
<keyword evidence="2" id="KW-1185">Reference proteome</keyword>
<protein>
    <submittedName>
        <fullName evidence="1">Uncharacterized protein</fullName>
    </submittedName>
</protein>
<dbReference type="EMBL" id="JAUEDM010000002">
    <property type="protein sequence ID" value="KAK3326173.1"/>
    <property type="molecule type" value="Genomic_DNA"/>
</dbReference>
<organism evidence="1 2">
    <name type="scientific">Apodospora peruviana</name>
    <dbReference type="NCBI Taxonomy" id="516989"/>
    <lineage>
        <taxon>Eukaryota</taxon>
        <taxon>Fungi</taxon>
        <taxon>Dikarya</taxon>
        <taxon>Ascomycota</taxon>
        <taxon>Pezizomycotina</taxon>
        <taxon>Sordariomycetes</taxon>
        <taxon>Sordariomycetidae</taxon>
        <taxon>Sordariales</taxon>
        <taxon>Lasiosphaeriaceae</taxon>
        <taxon>Apodospora</taxon>
    </lineage>
</organism>
<comment type="caution">
    <text evidence="1">The sequence shown here is derived from an EMBL/GenBank/DDBJ whole genome shotgun (WGS) entry which is preliminary data.</text>
</comment>
<dbReference type="Proteomes" id="UP001283341">
    <property type="component" value="Unassembled WGS sequence"/>
</dbReference>
<gene>
    <name evidence="1" type="ORF">B0H66DRAFT_148701</name>
</gene>
<evidence type="ECO:0000313" key="1">
    <source>
        <dbReference type="EMBL" id="KAK3326173.1"/>
    </source>
</evidence>